<proteinExistence type="predicted"/>
<keyword evidence="1" id="KW-0285">Flavoprotein</keyword>
<dbReference type="GO" id="GO:0016709">
    <property type="term" value="F:oxidoreductase activity, acting on paired donors, with incorporation or reduction of molecular oxygen, NAD(P)H as one donor, and incorporation of one atom of oxygen"/>
    <property type="evidence" value="ECO:0007669"/>
    <property type="project" value="UniProtKB-ARBA"/>
</dbReference>
<evidence type="ECO:0000256" key="1">
    <source>
        <dbReference type="ARBA" id="ARBA00022630"/>
    </source>
</evidence>
<dbReference type="Pfam" id="PF21274">
    <property type="entry name" value="Rng_hyd_C"/>
    <property type="match status" value="1"/>
</dbReference>
<dbReference type="Gene3D" id="3.30.9.10">
    <property type="entry name" value="D-Amino Acid Oxidase, subunit A, domain 2"/>
    <property type="match status" value="1"/>
</dbReference>
<dbReference type="PANTHER" id="PTHR43004:SF8">
    <property type="entry name" value="FAD-BINDING DOMAIN-CONTAINING PROTEIN-RELATED"/>
    <property type="match status" value="1"/>
</dbReference>
<name>A0A8H6DQE1_COCSA</name>
<dbReference type="SUPFAM" id="SSF51905">
    <property type="entry name" value="FAD/NAD(P)-binding domain"/>
    <property type="match status" value="1"/>
</dbReference>
<dbReference type="Proteomes" id="UP000624244">
    <property type="component" value="Unassembled WGS sequence"/>
</dbReference>
<dbReference type="PANTHER" id="PTHR43004">
    <property type="entry name" value="TRK SYSTEM POTASSIUM UPTAKE PROTEIN"/>
    <property type="match status" value="1"/>
</dbReference>
<dbReference type="GO" id="GO:0071949">
    <property type="term" value="F:FAD binding"/>
    <property type="evidence" value="ECO:0007669"/>
    <property type="project" value="InterPro"/>
</dbReference>
<evidence type="ECO:0000313" key="5">
    <source>
        <dbReference type="EMBL" id="KAF5843948.1"/>
    </source>
</evidence>
<dbReference type="InterPro" id="IPR002938">
    <property type="entry name" value="FAD-bd"/>
</dbReference>
<keyword evidence="3" id="KW-0560">Oxidoreductase</keyword>
<dbReference type="InterPro" id="IPR050641">
    <property type="entry name" value="RIFMO-like"/>
</dbReference>
<dbReference type="Gene3D" id="3.40.30.120">
    <property type="match status" value="1"/>
</dbReference>
<dbReference type="InterPro" id="IPR036188">
    <property type="entry name" value="FAD/NAD-bd_sf"/>
</dbReference>
<evidence type="ECO:0000313" key="6">
    <source>
        <dbReference type="Proteomes" id="UP000624244"/>
    </source>
</evidence>
<organism evidence="5 6">
    <name type="scientific">Cochliobolus sativus</name>
    <name type="common">Common root rot and spot blotch fungus</name>
    <name type="synonym">Bipolaris sorokiniana</name>
    <dbReference type="NCBI Taxonomy" id="45130"/>
    <lineage>
        <taxon>Eukaryota</taxon>
        <taxon>Fungi</taxon>
        <taxon>Dikarya</taxon>
        <taxon>Ascomycota</taxon>
        <taxon>Pezizomycotina</taxon>
        <taxon>Dothideomycetes</taxon>
        <taxon>Pleosporomycetidae</taxon>
        <taxon>Pleosporales</taxon>
        <taxon>Pleosporineae</taxon>
        <taxon>Pleosporaceae</taxon>
        <taxon>Bipolaris</taxon>
    </lineage>
</organism>
<reference evidence="5" key="1">
    <citation type="submission" date="2019-11" db="EMBL/GenBank/DDBJ databases">
        <title>Bipolaris sorokiniana Genome sequencing.</title>
        <authorList>
            <person name="Wang H."/>
        </authorList>
    </citation>
    <scope>NUCLEOTIDE SEQUENCE</scope>
</reference>
<dbReference type="Gene3D" id="3.50.50.60">
    <property type="entry name" value="FAD/NAD(P)-binding domain"/>
    <property type="match status" value="1"/>
</dbReference>
<accession>A0A8H6DQE1</accession>
<sequence length="590" mass="65631">MANSQRYPVAIIGGGPVGLSSSILLSLRNIPHVLFERHTATSIHPKACGLNQRTGEIFRQMGVEQEVIANGAPQDTCSKTAWFTSLGPTGTKIVSRDAWGGGKYADEYSAASPSRYVMLPQIRLEPILSRKAKQLNSSGVQYGAEVTDLVEKEDYVELRIEYRGSSRPSKIVHASYVIAADGGRLVSNKLGIELNGEKDIVDMVTAHIRAPIAAQHPEPEAFITWFINPEMGGSIGTGYMYHLGPYPNRPDTEEWMFACCILPDDPKKFDNDAMIRRLKKSINIPDLQVEVISLSHWYVNAISAERYRSRNGRTFLVGDAAHRIPPWGALGVNTGIQDANNLVWKLALMLQDKLGKGDFLDTYDEERRPIGERVAQSSLVNMQSHNMIMDKALGIGRDTSVVENKSAIQALGDQSHPSHSQVHTDVQRAQSVLDSEFKALGAEIGWFYPTADINNEGWDNFHDGQLDSDGKLNTTEYHPSTIPGHHFPHMWLRKEDQVVSSRDLLCLDRFVLFTADLTAWSRVEHELIHVFTIDGEKLEDIDGKWSQLSGVEGKGAVLVRPDGIVAWRSKSAEENNVDRLYAVLAKILRQ</sequence>
<evidence type="ECO:0000259" key="4">
    <source>
        <dbReference type="Pfam" id="PF01494"/>
    </source>
</evidence>
<gene>
    <name evidence="5" type="ORF">GGP41_001476</name>
</gene>
<evidence type="ECO:0000256" key="2">
    <source>
        <dbReference type="ARBA" id="ARBA00022827"/>
    </source>
</evidence>
<dbReference type="PRINTS" id="PR00420">
    <property type="entry name" value="RNGMNOXGNASE"/>
</dbReference>
<keyword evidence="2" id="KW-0274">FAD</keyword>
<dbReference type="AlphaFoldDB" id="A0A8H6DQE1"/>
<feature type="domain" description="FAD-binding" evidence="4">
    <location>
        <begin position="7"/>
        <end position="377"/>
    </location>
</feature>
<dbReference type="Pfam" id="PF01494">
    <property type="entry name" value="FAD_binding_3"/>
    <property type="match status" value="1"/>
</dbReference>
<evidence type="ECO:0000256" key="3">
    <source>
        <dbReference type="ARBA" id="ARBA00023002"/>
    </source>
</evidence>
<protein>
    <recommendedName>
        <fullName evidence="4">FAD-binding domain-containing protein</fullName>
    </recommendedName>
</protein>
<comment type="caution">
    <text evidence="5">The sequence shown here is derived from an EMBL/GenBank/DDBJ whole genome shotgun (WGS) entry which is preliminary data.</text>
</comment>
<dbReference type="EMBL" id="WNKQ01000067">
    <property type="protein sequence ID" value="KAF5843948.1"/>
    <property type="molecule type" value="Genomic_DNA"/>
</dbReference>